<gene>
    <name evidence="2" type="ORF">PanWU01x14_275760</name>
</gene>
<keyword evidence="3" id="KW-1185">Reference proteome</keyword>
<sequence length="179" mass="20224">MAAKSMEKIQFLLTPHPDRLIWRDVRNGNFSTKTTYWSLIKYHIQEVDPIWKSIFPIITTPTKPNFVLPNLSSDIIDSWNQLLPSYTNTPSHQPDPIEPLDTPESGSSSQNPEQIETLETNKFISLSHNCTTTPPSNSLTPSIPPMRQSTHLKHPSAWHKDYVLSVLVNHPSSIPSSTS</sequence>
<dbReference type="Proteomes" id="UP000237105">
    <property type="component" value="Unassembled WGS sequence"/>
</dbReference>
<feature type="region of interest" description="Disordered" evidence="1">
    <location>
        <begin position="87"/>
        <end position="114"/>
    </location>
</feature>
<name>A0A2P5B376_PARAD</name>
<feature type="non-terminal residue" evidence="2">
    <location>
        <position position="179"/>
    </location>
</feature>
<reference evidence="3" key="1">
    <citation type="submission" date="2016-06" db="EMBL/GenBank/DDBJ databases">
        <title>Parallel loss of symbiosis genes in relatives of nitrogen-fixing non-legume Parasponia.</title>
        <authorList>
            <person name="Van Velzen R."/>
            <person name="Holmer R."/>
            <person name="Bu F."/>
            <person name="Rutten L."/>
            <person name="Van Zeijl A."/>
            <person name="Liu W."/>
            <person name="Santuari L."/>
            <person name="Cao Q."/>
            <person name="Sharma T."/>
            <person name="Shen D."/>
            <person name="Roswanjaya Y."/>
            <person name="Wardhani T."/>
            <person name="Kalhor M.S."/>
            <person name="Jansen J."/>
            <person name="Van den Hoogen J."/>
            <person name="Gungor B."/>
            <person name="Hartog M."/>
            <person name="Hontelez J."/>
            <person name="Verver J."/>
            <person name="Yang W.-C."/>
            <person name="Schijlen E."/>
            <person name="Repin R."/>
            <person name="Schilthuizen M."/>
            <person name="Schranz E."/>
            <person name="Heidstra R."/>
            <person name="Miyata K."/>
            <person name="Fedorova E."/>
            <person name="Kohlen W."/>
            <person name="Bisseling T."/>
            <person name="Smit S."/>
            <person name="Geurts R."/>
        </authorList>
    </citation>
    <scope>NUCLEOTIDE SEQUENCE [LARGE SCALE GENOMIC DNA]</scope>
    <source>
        <strain evidence="3">cv. WU1-14</strain>
    </source>
</reference>
<protein>
    <submittedName>
        <fullName evidence="2">Uncharacterized protein</fullName>
    </submittedName>
</protein>
<accession>A0A2P5B376</accession>
<comment type="caution">
    <text evidence="2">The sequence shown here is derived from an EMBL/GenBank/DDBJ whole genome shotgun (WGS) entry which is preliminary data.</text>
</comment>
<feature type="region of interest" description="Disordered" evidence="1">
    <location>
        <begin position="131"/>
        <end position="151"/>
    </location>
</feature>
<organism evidence="2 3">
    <name type="scientific">Parasponia andersonii</name>
    <name type="common">Sponia andersonii</name>
    <dbReference type="NCBI Taxonomy" id="3476"/>
    <lineage>
        <taxon>Eukaryota</taxon>
        <taxon>Viridiplantae</taxon>
        <taxon>Streptophyta</taxon>
        <taxon>Embryophyta</taxon>
        <taxon>Tracheophyta</taxon>
        <taxon>Spermatophyta</taxon>
        <taxon>Magnoliopsida</taxon>
        <taxon>eudicotyledons</taxon>
        <taxon>Gunneridae</taxon>
        <taxon>Pentapetalae</taxon>
        <taxon>rosids</taxon>
        <taxon>fabids</taxon>
        <taxon>Rosales</taxon>
        <taxon>Cannabaceae</taxon>
        <taxon>Parasponia</taxon>
    </lineage>
</organism>
<feature type="compositionally biased region" description="Polar residues" evidence="1">
    <location>
        <begin position="104"/>
        <end position="114"/>
    </location>
</feature>
<dbReference type="EMBL" id="JXTB01000375">
    <property type="protein sequence ID" value="PON43233.1"/>
    <property type="molecule type" value="Genomic_DNA"/>
</dbReference>
<evidence type="ECO:0000313" key="3">
    <source>
        <dbReference type="Proteomes" id="UP000237105"/>
    </source>
</evidence>
<feature type="compositionally biased region" description="Low complexity" evidence="1">
    <location>
        <begin position="131"/>
        <end position="141"/>
    </location>
</feature>
<dbReference type="AlphaFoldDB" id="A0A2P5B376"/>
<evidence type="ECO:0000256" key="1">
    <source>
        <dbReference type="SAM" id="MobiDB-lite"/>
    </source>
</evidence>
<evidence type="ECO:0000313" key="2">
    <source>
        <dbReference type="EMBL" id="PON43233.1"/>
    </source>
</evidence>
<proteinExistence type="predicted"/>